<evidence type="ECO:0000313" key="2">
    <source>
        <dbReference type="EMBL" id="DAD23278.1"/>
    </source>
</evidence>
<dbReference type="Proteomes" id="UP000607653">
    <property type="component" value="Unassembled WGS sequence"/>
</dbReference>
<accession>A0A822Y0W4</accession>
<proteinExistence type="predicted"/>
<feature type="signal peptide" evidence="1">
    <location>
        <begin position="1"/>
        <end position="18"/>
    </location>
</feature>
<sequence>MLFLKTALLRHFVTVVICLETCGLDILEFRVRGVRSTDEMTSFHFSLSGFFLSLFQHSGTASQSHSFDFVGFNKVDTLKMATPDSETSPERNERSDSFVVDMESLCRGIDKDVTANSRITVRKNMTDSLGSCRFHVSS</sequence>
<dbReference type="EMBL" id="DUZY01000001">
    <property type="protein sequence ID" value="DAD23278.1"/>
    <property type="molecule type" value="Genomic_DNA"/>
</dbReference>
<evidence type="ECO:0000313" key="3">
    <source>
        <dbReference type="Proteomes" id="UP000607653"/>
    </source>
</evidence>
<feature type="chain" id="PRO_5032302060" evidence="1">
    <location>
        <begin position="19"/>
        <end position="138"/>
    </location>
</feature>
<keyword evidence="3" id="KW-1185">Reference proteome</keyword>
<dbReference type="AlphaFoldDB" id="A0A822Y0W4"/>
<keyword evidence="1" id="KW-0732">Signal</keyword>
<reference evidence="2 3" key="1">
    <citation type="journal article" date="2020" name="Mol. Biol. Evol.">
        <title>Distinct Expression and Methylation Patterns for Genes with Different Fates following a Single Whole-Genome Duplication in Flowering Plants.</title>
        <authorList>
            <person name="Shi T."/>
            <person name="Rahmani R.S."/>
            <person name="Gugger P.F."/>
            <person name="Wang M."/>
            <person name="Li H."/>
            <person name="Zhang Y."/>
            <person name="Li Z."/>
            <person name="Wang Q."/>
            <person name="Van de Peer Y."/>
            <person name="Marchal K."/>
            <person name="Chen J."/>
        </authorList>
    </citation>
    <scope>NUCLEOTIDE SEQUENCE [LARGE SCALE GENOMIC DNA]</scope>
    <source>
        <tissue evidence="2">Leaf</tissue>
    </source>
</reference>
<comment type="caution">
    <text evidence="2">The sequence shown here is derived from an EMBL/GenBank/DDBJ whole genome shotgun (WGS) entry which is preliminary data.</text>
</comment>
<evidence type="ECO:0000256" key="1">
    <source>
        <dbReference type="SAM" id="SignalP"/>
    </source>
</evidence>
<protein>
    <submittedName>
        <fullName evidence="2">Uncharacterized protein</fullName>
    </submittedName>
</protein>
<name>A0A822Y0W4_NELNU</name>
<organism evidence="2 3">
    <name type="scientific">Nelumbo nucifera</name>
    <name type="common">Sacred lotus</name>
    <dbReference type="NCBI Taxonomy" id="4432"/>
    <lineage>
        <taxon>Eukaryota</taxon>
        <taxon>Viridiplantae</taxon>
        <taxon>Streptophyta</taxon>
        <taxon>Embryophyta</taxon>
        <taxon>Tracheophyta</taxon>
        <taxon>Spermatophyta</taxon>
        <taxon>Magnoliopsida</taxon>
        <taxon>Proteales</taxon>
        <taxon>Nelumbonaceae</taxon>
        <taxon>Nelumbo</taxon>
    </lineage>
</organism>
<gene>
    <name evidence="2" type="ORF">HUJ06_024741</name>
</gene>